<dbReference type="RefSeq" id="WP_106726805.1">
    <property type="nucleotide sequence ID" value="NZ_PXYL01000020.1"/>
</dbReference>
<proteinExistence type="predicted"/>
<dbReference type="Proteomes" id="UP000240653">
    <property type="component" value="Unassembled WGS sequence"/>
</dbReference>
<comment type="caution">
    <text evidence="2">The sequence shown here is derived from an EMBL/GenBank/DDBJ whole genome shotgun (WGS) entry which is preliminary data.</text>
</comment>
<dbReference type="SUPFAM" id="SSF54292">
    <property type="entry name" value="2Fe-2S ferredoxin-like"/>
    <property type="match status" value="1"/>
</dbReference>
<dbReference type="GO" id="GO:0016491">
    <property type="term" value="F:oxidoreductase activity"/>
    <property type="evidence" value="ECO:0007669"/>
    <property type="project" value="UniProtKB-KW"/>
</dbReference>
<gene>
    <name evidence="2" type="ORF">C7I85_25450</name>
</gene>
<protein>
    <submittedName>
        <fullName evidence="2">Sarcosine oxidase subunit alpha</fullName>
    </submittedName>
</protein>
<reference evidence="2 3" key="1">
    <citation type="submission" date="2018-03" db="EMBL/GenBank/DDBJ databases">
        <title>The draft genome of Mesorhizobium soli JCM 19897.</title>
        <authorList>
            <person name="Li L."/>
            <person name="Liu L."/>
            <person name="Liang L."/>
            <person name="Wang T."/>
            <person name="Zhang X."/>
        </authorList>
    </citation>
    <scope>NUCLEOTIDE SEQUENCE [LARGE SCALE GENOMIC DNA]</scope>
    <source>
        <strain evidence="2 3">JCM 19897</strain>
    </source>
</reference>
<keyword evidence="1" id="KW-0560">Oxidoreductase</keyword>
<evidence type="ECO:0000313" key="2">
    <source>
        <dbReference type="EMBL" id="PSJ56073.1"/>
    </source>
</evidence>
<sequence length="101" mass="10863">MLLRIRDAVDKVTFTFDGAAVQAARGDTLAAALLAAGIDTFRISIVGREPRAPYCLMGVCFECLVTIDDIQNRQSCLVEVQEGMVVTSQNGARTIGRDDGL</sequence>
<evidence type="ECO:0000256" key="1">
    <source>
        <dbReference type="ARBA" id="ARBA00023002"/>
    </source>
</evidence>
<dbReference type="AlphaFoldDB" id="A0A2P7S0W4"/>
<organism evidence="2 3">
    <name type="scientific">Pseudaminobacter soli</name>
    <name type="common">ex Li et al. 2025</name>
    <dbReference type="NCBI Taxonomy" id="1295366"/>
    <lineage>
        <taxon>Bacteria</taxon>
        <taxon>Pseudomonadati</taxon>
        <taxon>Pseudomonadota</taxon>
        <taxon>Alphaproteobacteria</taxon>
        <taxon>Hyphomicrobiales</taxon>
        <taxon>Phyllobacteriaceae</taxon>
        <taxon>Pseudaminobacter</taxon>
    </lineage>
</organism>
<dbReference type="OrthoDB" id="573392at2"/>
<evidence type="ECO:0000313" key="3">
    <source>
        <dbReference type="Proteomes" id="UP000240653"/>
    </source>
</evidence>
<keyword evidence="3" id="KW-1185">Reference proteome</keyword>
<dbReference type="InterPro" id="IPR036010">
    <property type="entry name" value="2Fe-2S_ferredoxin-like_sf"/>
</dbReference>
<dbReference type="Gene3D" id="3.10.20.440">
    <property type="entry name" value="2Fe-2S iron-sulphur cluster binding domain, sarcosine oxidase, alpha subunit, N-terminal domain"/>
    <property type="match status" value="1"/>
</dbReference>
<dbReference type="Pfam" id="PF13510">
    <property type="entry name" value="Fer2_4"/>
    <property type="match status" value="1"/>
</dbReference>
<name>A0A2P7S0W4_9HYPH</name>
<accession>A0A2P7S0W4</accession>
<dbReference type="GO" id="GO:0051536">
    <property type="term" value="F:iron-sulfur cluster binding"/>
    <property type="evidence" value="ECO:0007669"/>
    <property type="project" value="InterPro"/>
</dbReference>
<dbReference type="EMBL" id="PXYL01000020">
    <property type="protein sequence ID" value="PSJ56073.1"/>
    <property type="molecule type" value="Genomic_DNA"/>
</dbReference>
<dbReference type="InterPro" id="IPR042204">
    <property type="entry name" value="2Fe-2S-bd_N"/>
</dbReference>